<dbReference type="EMBL" id="JAQQKX010000014">
    <property type="protein sequence ID" value="MDC7684648.1"/>
    <property type="molecule type" value="Genomic_DNA"/>
</dbReference>
<dbReference type="InterPro" id="IPR025148">
    <property type="entry name" value="AtzG-like"/>
</dbReference>
<keyword evidence="2" id="KW-1185">Reference proteome</keyword>
<dbReference type="RefSeq" id="WP_272749119.1">
    <property type="nucleotide sequence ID" value="NZ_JAQQKX010000014.1"/>
</dbReference>
<name>A0ABT5HX91_9CAUL</name>
<dbReference type="Pfam" id="PF13318">
    <property type="entry name" value="AtzG-like"/>
    <property type="match status" value="1"/>
</dbReference>
<evidence type="ECO:0000313" key="2">
    <source>
        <dbReference type="Proteomes" id="UP001214854"/>
    </source>
</evidence>
<accession>A0ABT5HX91</accession>
<dbReference type="Proteomes" id="UP001214854">
    <property type="component" value="Unassembled WGS sequence"/>
</dbReference>
<sequence>MDDTAYTALREGAAAYLHLDLPPECEAGVAENLALLAKHAAILEQHLAEAEDA</sequence>
<proteinExistence type="predicted"/>
<protein>
    <submittedName>
        <fullName evidence="1">DUF4089 domain-containing protein</fullName>
    </submittedName>
</protein>
<reference evidence="1 2" key="1">
    <citation type="submission" date="2023-01" db="EMBL/GenBank/DDBJ databases">
        <title>Novel species of the genus Asticcacaulis isolated from rivers.</title>
        <authorList>
            <person name="Lu H."/>
        </authorList>
    </citation>
    <scope>NUCLEOTIDE SEQUENCE [LARGE SCALE GENOMIC DNA]</scope>
    <source>
        <strain evidence="1 2">BYS171W</strain>
    </source>
</reference>
<organism evidence="1 2">
    <name type="scientific">Asticcacaulis aquaticus</name>
    <dbReference type="NCBI Taxonomy" id="2984212"/>
    <lineage>
        <taxon>Bacteria</taxon>
        <taxon>Pseudomonadati</taxon>
        <taxon>Pseudomonadota</taxon>
        <taxon>Alphaproteobacteria</taxon>
        <taxon>Caulobacterales</taxon>
        <taxon>Caulobacteraceae</taxon>
        <taxon>Asticcacaulis</taxon>
    </lineage>
</organism>
<comment type="caution">
    <text evidence="1">The sequence shown here is derived from an EMBL/GenBank/DDBJ whole genome shotgun (WGS) entry which is preliminary data.</text>
</comment>
<gene>
    <name evidence="1" type="ORF">PQU92_15285</name>
</gene>
<evidence type="ECO:0000313" key="1">
    <source>
        <dbReference type="EMBL" id="MDC7684648.1"/>
    </source>
</evidence>